<name>A0A6C0KBZ5_9ZZZZ</name>
<evidence type="ECO:0000313" key="1">
    <source>
        <dbReference type="EMBL" id="QHU15209.1"/>
    </source>
</evidence>
<sequence length="652" mass="78138">MKFRTCFSSISHHGYKLDILKSAMQKYLRRKEKIKMVWCVAEIYLFQVFAKTEQEKKATKGIITNMLNRLTVMMDEELLFADVKKYIILRRLMEKFEENDRNNFIYLYKICDILVNARILRLNSDIRAYWDYRFRHDGQVYKNDDLKNIDDEASFKSFVEEFNNESPGCYYYMFKIFNGKRETTGVKWFKTKKENIYKIWNYLFNKKVVKENWILRKNLEYKLVEFHKKKRGERFMWLSSAIMLIWNAKKLGLDKYMTEVEGKQILKKELKELMPENEEEEVDIVREVFQNRKKLEIDDYCIDQHCSQGRVMGKGKKDWKTIGSLVVEQDKEYFVKEWRDYYRGEWKEQAEKEEKKAEPKKTRAEIRNEKYKKIKKMRGKPNFDDLEKNLRFVDGIDESKIILCSDITCGNKVMCFEYNGKIWKEARKSMFYNRDYCVIDDCKELFGLKKIGMERVLSNFRIEKIDKSKKEWKNNWHKVLIGENEEQVVYCVMNKVTHCMWKIPMEIGEIKHSLVYGVENGGNIGQNRALFKEFVKIGVYRGIFRCSDFNCRNVLVGLVDQISKQYLVSIDEGDIGKRLDILGGREKWIVDGLNADKRVINEILNELSSDRKLEFVLNKMKEYKFSNDLCKEVINNWNNLRKDLEAEGVLFD</sequence>
<protein>
    <submittedName>
        <fullName evidence="1">Uncharacterized protein</fullName>
    </submittedName>
</protein>
<organism evidence="1">
    <name type="scientific">viral metagenome</name>
    <dbReference type="NCBI Taxonomy" id="1070528"/>
    <lineage>
        <taxon>unclassified sequences</taxon>
        <taxon>metagenomes</taxon>
        <taxon>organismal metagenomes</taxon>
    </lineage>
</organism>
<accession>A0A6C0KBZ5</accession>
<dbReference type="AlphaFoldDB" id="A0A6C0KBZ5"/>
<proteinExistence type="predicted"/>
<reference evidence="1" key="1">
    <citation type="journal article" date="2020" name="Nature">
        <title>Giant virus diversity and host interactions through global metagenomics.</title>
        <authorList>
            <person name="Schulz F."/>
            <person name="Roux S."/>
            <person name="Paez-Espino D."/>
            <person name="Jungbluth S."/>
            <person name="Walsh D.A."/>
            <person name="Denef V.J."/>
            <person name="McMahon K.D."/>
            <person name="Konstantinidis K.T."/>
            <person name="Eloe-Fadrosh E.A."/>
            <person name="Kyrpides N.C."/>
            <person name="Woyke T."/>
        </authorList>
    </citation>
    <scope>NUCLEOTIDE SEQUENCE</scope>
    <source>
        <strain evidence="1">GVMAG-S-1102244-55</strain>
    </source>
</reference>
<dbReference type="EMBL" id="MN740853">
    <property type="protein sequence ID" value="QHU15209.1"/>
    <property type="molecule type" value="Genomic_DNA"/>
</dbReference>